<reference evidence="2" key="1">
    <citation type="submission" date="2013-11" db="EMBL/GenBank/DDBJ databases">
        <title>Genome sequence of the fusiform rust pathogen reveals effectors for host alternation and coevolution with pine.</title>
        <authorList>
            <consortium name="DOE Joint Genome Institute"/>
            <person name="Smith K."/>
            <person name="Pendleton A."/>
            <person name="Kubisiak T."/>
            <person name="Anderson C."/>
            <person name="Salamov A."/>
            <person name="Aerts A."/>
            <person name="Riley R."/>
            <person name="Clum A."/>
            <person name="Lindquist E."/>
            <person name="Ence D."/>
            <person name="Campbell M."/>
            <person name="Kronenberg Z."/>
            <person name="Feau N."/>
            <person name="Dhillon B."/>
            <person name="Hamelin R."/>
            <person name="Burleigh J."/>
            <person name="Smith J."/>
            <person name="Yandell M."/>
            <person name="Nelson C."/>
            <person name="Grigoriev I."/>
            <person name="Davis J."/>
        </authorList>
    </citation>
    <scope>NUCLEOTIDE SEQUENCE</scope>
    <source>
        <strain evidence="2">G11</strain>
    </source>
</reference>
<accession>A0A9P6N7F6</accession>
<feature type="compositionally biased region" description="Low complexity" evidence="1">
    <location>
        <begin position="113"/>
        <end position="122"/>
    </location>
</feature>
<evidence type="ECO:0000313" key="3">
    <source>
        <dbReference type="Proteomes" id="UP000886653"/>
    </source>
</evidence>
<dbReference type="EMBL" id="MU167426">
    <property type="protein sequence ID" value="KAG0140698.1"/>
    <property type="molecule type" value="Genomic_DNA"/>
</dbReference>
<evidence type="ECO:0000313" key="2">
    <source>
        <dbReference type="EMBL" id="KAG0140698.1"/>
    </source>
</evidence>
<protein>
    <submittedName>
        <fullName evidence="2">Uncharacterized protein</fullName>
    </submittedName>
</protein>
<evidence type="ECO:0000256" key="1">
    <source>
        <dbReference type="SAM" id="MobiDB-lite"/>
    </source>
</evidence>
<keyword evidence="3" id="KW-1185">Reference proteome</keyword>
<dbReference type="AlphaFoldDB" id="A0A9P6N7F6"/>
<proteinExistence type="predicted"/>
<feature type="compositionally biased region" description="Acidic residues" evidence="1">
    <location>
        <begin position="91"/>
        <end position="104"/>
    </location>
</feature>
<gene>
    <name evidence="2" type="ORF">CROQUDRAFT_664858</name>
</gene>
<name>A0A9P6N7F6_9BASI</name>
<sequence>MALCVLGIYASLGLGEGEELQRASRPLANAYWNYIRAHIKTLQNQLAETEDETERMAIMKMIEEKESENHKRGQSLLSQGYPPQVWRVPGEQDEESSDAAEEESSAAAERKSSGGAKQRWCC</sequence>
<feature type="region of interest" description="Disordered" evidence="1">
    <location>
        <begin position="65"/>
        <end position="122"/>
    </location>
</feature>
<dbReference type="Proteomes" id="UP000886653">
    <property type="component" value="Unassembled WGS sequence"/>
</dbReference>
<comment type="caution">
    <text evidence="2">The sequence shown here is derived from an EMBL/GenBank/DDBJ whole genome shotgun (WGS) entry which is preliminary data.</text>
</comment>
<organism evidence="2 3">
    <name type="scientific">Cronartium quercuum f. sp. fusiforme G11</name>
    <dbReference type="NCBI Taxonomy" id="708437"/>
    <lineage>
        <taxon>Eukaryota</taxon>
        <taxon>Fungi</taxon>
        <taxon>Dikarya</taxon>
        <taxon>Basidiomycota</taxon>
        <taxon>Pucciniomycotina</taxon>
        <taxon>Pucciniomycetes</taxon>
        <taxon>Pucciniales</taxon>
        <taxon>Coleosporiaceae</taxon>
        <taxon>Cronartium</taxon>
    </lineage>
</organism>